<evidence type="ECO:0000256" key="8">
    <source>
        <dbReference type="ARBA" id="ARBA00022692"/>
    </source>
</evidence>
<comment type="catalytic activity">
    <reaction evidence="15">
        <text>a di-trans,poly-cis-dolichyl beta-D-mannosyl phosphate + L-seryl-[protein] = 3-O-(alpha-D-mannosyl)-L-seryl-[protein] + a di-trans,poly-cis-dolichyl phosphate + H(+)</text>
        <dbReference type="Rhea" id="RHEA:17377"/>
        <dbReference type="Rhea" id="RHEA-COMP:9863"/>
        <dbReference type="Rhea" id="RHEA-COMP:13546"/>
        <dbReference type="Rhea" id="RHEA-COMP:19498"/>
        <dbReference type="Rhea" id="RHEA-COMP:19501"/>
        <dbReference type="ChEBI" id="CHEBI:15378"/>
        <dbReference type="ChEBI" id="CHEBI:29999"/>
        <dbReference type="ChEBI" id="CHEBI:57683"/>
        <dbReference type="ChEBI" id="CHEBI:58211"/>
        <dbReference type="ChEBI" id="CHEBI:137321"/>
        <dbReference type="EC" id="2.4.1.109"/>
    </reaction>
</comment>
<feature type="repeat" description="TPR" evidence="16">
    <location>
        <begin position="586"/>
        <end position="619"/>
    </location>
</feature>
<keyword evidence="10 16" id="KW-0802">TPR repeat</keyword>
<feature type="transmembrane region" description="Helical" evidence="17">
    <location>
        <begin position="381"/>
        <end position="403"/>
    </location>
</feature>
<accession>A0A131XJ98</accession>
<proteinExistence type="evidence at transcript level"/>
<dbReference type="InterPro" id="IPR019734">
    <property type="entry name" value="TPR_rpt"/>
</dbReference>
<evidence type="ECO:0000256" key="16">
    <source>
        <dbReference type="PROSITE-ProRule" id="PRU00339"/>
    </source>
</evidence>
<keyword evidence="9" id="KW-0677">Repeat</keyword>
<evidence type="ECO:0000256" key="2">
    <source>
        <dbReference type="ARBA" id="ARBA00004141"/>
    </source>
</evidence>
<dbReference type="SUPFAM" id="SSF48452">
    <property type="entry name" value="TPR-like"/>
    <property type="match status" value="2"/>
</dbReference>
<evidence type="ECO:0000256" key="15">
    <source>
        <dbReference type="ARBA" id="ARBA00045102"/>
    </source>
</evidence>
<comment type="function">
    <text evidence="1">Transfers mannosyl residues to the hydroxyl group of serine or threonine residues.</text>
</comment>
<feature type="domain" description="DUF1736" evidence="18">
    <location>
        <begin position="294"/>
        <end position="366"/>
    </location>
</feature>
<evidence type="ECO:0000256" key="13">
    <source>
        <dbReference type="ARBA" id="ARBA00023136"/>
    </source>
</evidence>
<feature type="transmembrane region" description="Helical" evidence="17">
    <location>
        <begin position="415"/>
        <end position="437"/>
    </location>
</feature>
<comment type="similarity">
    <text evidence="5">Belongs to the TMTC family.</text>
</comment>
<keyword evidence="7 19" id="KW-0808">Transferase</keyword>
<dbReference type="Pfam" id="PF13432">
    <property type="entry name" value="TPR_16"/>
    <property type="match status" value="1"/>
</dbReference>
<feature type="repeat" description="TPR" evidence="16">
    <location>
        <begin position="484"/>
        <end position="517"/>
    </location>
</feature>
<dbReference type="InterPro" id="IPR052346">
    <property type="entry name" value="O-mannosyl-transferase_TMTC"/>
</dbReference>
<evidence type="ECO:0000256" key="7">
    <source>
        <dbReference type="ARBA" id="ARBA00022679"/>
    </source>
</evidence>
<dbReference type="PANTHER" id="PTHR44227:SF3">
    <property type="entry name" value="PROTEIN O-MANNOSYL-TRANSFERASE TMTC4"/>
    <property type="match status" value="1"/>
</dbReference>
<evidence type="ECO:0000256" key="3">
    <source>
        <dbReference type="ARBA" id="ARBA00004240"/>
    </source>
</evidence>
<evidence type="ECO:0000313" key="19">
    <source>
        <dbReference type="EMBL" id="JAP65766.1"/>
    </source>
</evidence>
<evidence type="ECO:0000256" key="4">
    <source>
        <dbReference type="ARBA" id="ARBA00004922"/>
    </source>
</evidence>
<dbReference type="AlphaFoldDB" id="A0A131XJ98"/>
<dbReference type="InterPro" id="IPR011990">
    <property type="entry name" value="TPR-like_helical_dom_sf"/>
</dbReference>
<feature type="repeat" description="TPR" evidence="16">
    <location>
        <begin position="518"/>
        <end position="551"/>
    </location>
</feature>
<dbReference type="GO" id="GO:0030968">
    <property type="term" value="P:endoplasmic reticulum unfolded protein response"/>
    <property type="evidence" value="ECO:0007669"/>
    <property type="project" value="TreeGrafter"/>
</dbReference>
<dbReference type="GO" id="GO:0016020">
    <property type="term" value="C:membrane"/>
    <property type="evidence" value="ECO:0007669"/>
    <property type="project" value="UniProtKB-SubCell"/>
</dbReference>
<dbReference type="GO" id="GO:0004169">
    <property type="term" value="F:dolichyl-phosphate-mannose-protein mannosyltransferase activity"/>
    <property type="evidence" value="ECO:0007669"/>
    <property type="project" value="UniProtKB-EC"/>
</dbReference>
<dbReference type="SMART" id="SM00028">
    <property type="entry name" value="TPR"/>
    <property type="match status" value="7"/>
</dbReference>
<dbReference type="EMBL" id="GEFH01002815">
    <property type="protein sequence ID" value="JAP65766.1"/>
    <property type="molecule type" value="mRNA"/>
</dbReference>
<evidence type="ECO:0000256" key="10">
    <source>
        <dbReference type="ARBA" id="ARBA00022803"/>
    </source>
</evidence>
<comment type="pathway">
    <text evidence="4">Protein modification; protein glycosylation.</text>
</comment>
<evidence type="ECO:0000256" key="11">
    <source>
        <dbReference type="ARBA" id="ARBA00022824"/>
    </source>
</evidence>
<dbReference type="Gene3D" id="1.25.40.10">
    <property type="entry name" value="Tetratricopeptide repeat domain"/>
    <property type="match status" value="1"/>
</dbReference>
<evidence type="ECO:0000256" key="14">
    <source>
        <dbReference type="ARBA" id="ARBA00045085"/>
    </source>
</evidence>
<evidence type="ECO:0000256" key="1">
    <source>
        <dbReference type="ARBA" id="ARBA00003582"/>
    </source>
</evidence>
<name>A0A131XJ98_9ACAR</name>
<keyword evidence="8 17" id="KW-0812">Transmembrane</keyword>
<evidence type="ECO:0000256" key="17">
    <source>
        <dbReference type="SAM" id="Phobius"/>
    </source>
</evidence>
<evidence type="ECO:0000256" key="12">
    <source>
        <dbReference type="ARBA" id="ARBA00022989"/>
    </source>
</evidence>
<comment type="subcellular location">
    <subcellularLocation>
        <location evidence="3">Endoplasmic reticulum</location>
    </subcellularLocation>
    <subcellularLocation>
        <location evidence="2">Membrane</location>
        <topology evidence="2">Multi-pass membrane protein</topology>
    </subcellularLocation>
</comment>
<evidence type="ECO:0000259" key="18">
    <source>
        <dbReference type="Pfam" id="PF08409"/>
    </source>
</evidence>
<feature type="transmembrane region" description="Helical" evidence="17">
    <location>
        <begin position="443"/>
        <end position="460"/>
    </location>
</feature>
<comment type="catalytic activity">
    <reaction evidence="14">
        <text>a di-trans,poly-cis-dolichyl beta-D-mannosyl phosphate + L-threonyl-[protein] = 3-O-(alpha-D-mannosyl)-L-threonyl-[protein] + a di-trans,poly-cis-dolichyl phosphate + H(+)</text>
        <dbReference type="Rhea" id="RHEA:53396"/>
        <dbReference type="Rhea" id="RHEA-COMP:11060"/>
        <dbReference type="Rhea" id="RHEA-COMP:13547"/>
        <dbReference type="Rhea" id="RHEA-COMP:19498"/>
        <dbReference type="Rhea" id="RHEA-COMP:19501"/>
        <dbReference type="ChEBI" id="CHEBI:15378"/>
        <dbReference type="ChEBI" id="CHEBI:30013"/>
        <dbReference type="ChEBI" id="CHEBI:57683"/>
        <dbReference type="ChEBI" id="CHEBI:58211"/>
        <dbReference type="ChEBI" id="CHEBI:137323"/>
        <dbReference type="EC" id="2.4.1.109"/>
    </reaction>
</comment>
<dbReference type="PANTHER" id="PTHR44227">
    <property type="match status" value="1"/>
</dbReference>
<dbReference type="GO" id="GO:0005783">
    <property type="term" value="C:endoplasmic reticulum"/>
    <property type="evidence" value="ECO:0007669"/>
    <property type="project" value="UniProtKB-SubCell"/>
</dbReference>
<evidence type="ECO:0000256" key="5">
    <source>
        <dbReference type="ARBA" id="ARBA00007882"/>
    </source>
</evidence>
<sequence>MATMFDHNRNSTGLKFAKKEWPREIDHSWDQALPVPKWAIHLGPWLVAGASLACFGHSLAGDFVFDDTEAVVHNVDIQPEIPLRRIFEDDFWGTELQSESSHKSYRPLTTLTFKLNCMLAGGLVASHFHAVNVILHALVSLLSLRLFRVLLQGAPRASLLCALLFAVHPVHTESVAAVVGRADLLCAVFFILSFLSFIRSCSSESALSSCVWLITSASLSIVSMLCKEPGITVIGLCFIYDAVFICKLDLHYIITQRSGIVQLKKQLFPAAMRQGTLSVVACTALAVRWKVMGSSSPVFQRIDNPASFEENFFVRVVNYNHVYALNAWLLLCPQWLCFDWSMGCLSLIRSIMDARIFSIVALWLSLAVLVSRMVLAPDAQLRRSLCIALSLLVVPFLPASNLFFRVGFVVAERVLYLPSMGFCLLVVLGMARFVAVLPQHRQILQYCLIVLLLVFTVRSIQRCHEWTKESSLFESGLKVCPGNAKVHYNFAKNVGDSGDREGAIQGYREALRLHPDYDQAMNNLANILRDAGELQEAQALLQRAVQLRPDFAAAWMNLGIVQSSLGLLDDAEQSYRTAISHRAKYPDCYYNLGNLYLEQKRYEDAYRAWRNATRQRPTHVVSWNNLVLMLDQRGHASDAERAALQALRHLPHEPALHFQLANILGKAGKYQRSEQHFLAAIRFNPDNPSYHTNLGVLYHRWKKYDLAEECYRHALKLKPDLKSAHDNLNMLLQQTRLQTVETKH</sequence>
<keyword evidence="13 17" id="KW-0472">Membrane</keyword>
<dbReference type="UniPathway" id="UPA00378"/>
<dbReference type="Pfam" id="PF07719">
    <property type="entry name" value="TPR_2"/>
    <property type="match status" value="1"/>
</dbReference>
<protein>
    <recommendedName>
        <fullName evidence="6">dolichyl-phosphate-mannose--protein mannosyltransferase</fullName>
        <ecNumber evidence="6">2.4.1.109</ecNumber>
    </recommendedName>
</protein>
<feature type="transmembrane region" description="Helical" evidence="17">
    <location>
        <begin position="354"/>
        <end position="375"/>
    </location>
</feature>
<reference evidence="19" key="1">
    <citation type="journal article" date="2017" name="Ticks Tick Borne Dis.">
        <title>An insight into the sialome of Hyalomma excavatum.</title>
        <authorList>
            <person name="Ribeiro J.M."/>
            <person name="Slovak M."/>
            <person name="Francischetti I.M."/>
        </authorList>
    </citation>
    <scope>NUCLEOTIDE SEQUENCE</scope>
    <source>
        <strain evidence="19">Samish</strain>
        <tissue evidence="19">Salivary glands</tissue>
    </source>
</reference>
<dbReference type="Pfam" id="PF13181">
    <property type="entry name" value="TPR_8"/>
    <property type="match status" value="1"/>
</dbReference>
<dbReference type="PROSITE" id="PS50005">
    <property type="entry name" value="TPR"/>
    <property type="match status" value="5"/>
</dbReference>
<feature type="repeat" description="TPR" evidence="16">
    <location>
        <begin position="688"/>
        <end position="721"/>
    </location>
</feature>
<dbReference type="InterPro" id="IPR013105">
    <property type="entry name" value="TPR_2"/>
</dbReference>
<evidence type="ECO:0000256" key="6">
    <source>
        <dbReference type="ARBA" id="ARBA00012839"/>
    </source>
</evidence>
<organism evidence="19">
    <name type="scientific">Hyalomma excavatum</name>
    <dbReference type="NCBI Taxonomy" id="257692"/>
    <lineage>
        <taxon>Eukaryota</taxon>
        <taxon>Metazoa</taxon>
        <taxon>Ecdysozoa</taxon>
        <taxon>Arthropoda</taxon>
        <taxon>Chelicerata</taxon>
        <taxon>Arachnida</taxon>
        <taxon>Acari</taxon>
        <taxon>Parasitiformes</taxon>
        <taxon>Ixodida</taxon>
        <taxon>Ixodoidea</taxon>
        <taxon>Ixodidae</taxon>
        <taxon>Hyalomminae</taxon>
        <taxon>Hyalomma</taxon>
    </lineage>
</organism>
<dbReference type="InterPro" id="IPR013618">
    <property type="entry name" value="TMTC_DUF1736"/>
</dbReference>
<feature type="repeat" description="TPR" evidence="16">
    <location>
        <begin position="654"/>
        <end position="687"/>
    </location>
</feature>
<evidence type="ECO:0000256" key="9">
    <source>
        <dbReference type="ARBA" id="ARBA00022737"/>
    </source>
</evidence>
<dbReference type="EC" id="2.4.1.109" evidence="6"/>
<dbReference type="Pfam" id="PF08409">
    <property type="entry name" value="TMTC_DUF1736"/>
    <property type="match status" value="1"/>
</dbReference>
<dbReference type="Pfam" id="PF00515">
    <property type="entry name" value="TPR_1"/>
    <property type="match status" value="1"/>
</dbReference>
<keyword evidence="12 17" id="KW-1133">Transmembrane helix</keyword>
<keyword evidence="11" id="KW-0256">Endoplasmic reticulum</keyword>